<reference evidence="1" key="2">
    <citation type="journal article" date="2021" name="Front. Microbiol.">
        <title>Comprehensive Comparative Genomics and Phenotyping of Methylobacterium Species.</title>
        <authorList>
            <person name="Alessa O."/>
            <person name="Ogura Y."/>
            <person name="Fujitani Y."/>
            <person name="Takami H."/>
            <person name="Hayashi T."/>
            <person name="Sahin N."/>
            <person name="Tani A."/>
        </authorList>
    </citation>
    <scope>NUCLEOTIDE SEQUENCE</scope>
    <source>
        <strain evidence="1">DSM 22415</strain>
    </source>
</reference>
<evidence type="ECO:0000313" key="4">
    <source>
        <dbReference type="Proteomes" id="UP001055303"/>
    </source>
</evidence>
<sequence length="196" mass="21914">MTPEALEIRDAAVMVLRQAMMEAEPVLKHIGINRQDLEPDDQLPALIVLADRERHQPDGDLNAGEPSFITELSLVFLLKTFGDAADDADDIDQWRNPNALESDLQPSSEMIVRALLSNPKFVGLFEGVASMEETRSFPRDGETFYAQARIEMVVQYRMTFPPYVPDDYRKTVLVTKRPGADPDAPPLKTVIDLAST</sequence>
<evidence type="ECO:0000313" key="3">
    <source>
        <dbReference type="Proteomes" id="UP000401717"/>
    </source>
</evidence>
<dbReference type="EMBL" id="BPQI01000144">
    <property type="protein sequence ID" value="GJD58360.1"/>
    <property type="molecule type" value="Genomic_DNA"/>
</dbReference>
<accession>A0A564G526</accession>
<reference evidence="1" key="3">
    <citation type="submission" date="2021-08" db="EMBL/GenBank/DDBJ databases">
        <authorList>
            <person name="Tani A."/>
            <person name="Ola A."/>
            <person name="Ogura Y."/>
            <person name="Katsura K."/>
            <person name="Hayashi T."/>
        </authorList>
    </citation>
    <scope>NUCLEOTIDE SEQUENCE</scope>
    <source>
        <strain evidence="1">DSM 22415</strain>
    </source>
</reference>
<dbReference type="OrthoDB" id="7994720at2"/>
<dbReference type="Proteomes" id="UP001055303">
    <property type="component" value="Unassembled WGS sequence"/>
</dbReference>
<dbReference type="AlphaFoldDB" id="A0A564G526"/>
<evidence type="ECO:0000313" key="1">
    <source>
        <dbReference type="EMBL" id="GJD58360.1"/>
    </source>
</evidence>
<proteinExistence type="predicted"/>
<dbReference type="Proteomes" id="UP000401717">
    <property type="component" value="Unassembled WGS sequence"/>
</dbReference>
<protein>
    <submittedName>
        <fullName evidence="2">Uncharacterized protein</fullName>
    </submittedName>
</protein>
<evidence type="ECO:0000313" key="2">
    <source>
        <dbReference type="EMBL" id="VUF15635.1"/>
    </source>
</evidence>
<gene>
    <name evidence="1" type="ORF">IFDJLNFL_4279</name>
    <name evidence="2" type="ORF">MTDSW087_05379</name>
</gene>
<organism evidence="2 3">
    <name type="scientific">Methylobacterium dankookense</name>
    <dbReference type="NCBI Taxonomy" id="560405"/>
    <lineage>
        <taxon>Bacteria</taxon>
        <taxon>Pseudomonadati</taxon>
        <taxon>Pseudomonadota</taxon>
        <taxon>Alphaproteobacteria</taxon>
        <taxon>Hyphomicrobiales</taxon>
        <taxon>Methylobacteriaceae</taxon>
        <taxon>Methylobacterium</taxon>
    </lineage>
</organism>
<name>A0A564G526_9HYPH</name>
<reference evidence="2 3" key="1">
    <citation type="submission" date="2019-06" db="EMBL/GenBank/DDBJ databases">
        <authorList>
            <person name="Rodrigo-Torres L."/>
            <person name="Arahal R. D."/>
            <person name="Lucena T."/>
        </authorList>
    </citation>
    <scope>NUCLEOTIDE SEQUENCE [LARGE SCALE GENOMIC DNA]</scope>
    <source>
        <strain evidence="2 3">SW08-7</strain>
    </source>
</reference>
<dbReference type="RefSeq" id="WP_144768392.1">
    <property type="nucleotide sequence ID" value="NZ_BPQI01000144.1"/>
</dbReference>
<keyword evidence="4" id="KW-1185">Reference proteome</keyword>
<dbReference type="EMBL" id="CABFVH010000063">
    <property type="protein sequence ID" value="VUF15635.1"/>
    <property type="molecule type" value="Genomic_DNA"/>
</dbReference>